<dbReference type="EMBL" id="MU150246">
    <property type="protein sequence ID" value="KAF9465602.1"/>
    <property type="molecule type" value="Genomic_DNA"/>
</dbReference>
<accession>A0A9P5Y8N6</accession>
<proteinExistence type="predicted"/>
<organism evidence="1 2">
    <name type="scientific">Collybia nuda</name>
    <dbReference type="NCBI Taxonomy" id="64659"/>
    <lineage>
        <taxon>Eukaryota</taxon>
        <taxon>Fungi</taxon>
        <taxon>Dikarya</taxon>
        <taxon>Basidiomycota</taxon>
        <taxon>Agaricomycotina</taxon>
        <taxon>Agaricomycetes</taxon>
        <taxon>Agaricomycetidae</taxon>
        <taxon>Agaricales</taxon>
        <taxon>Tricholomatineae</taxon>
        <taxon>Clitocybaceae</taxon>
        <taxon>Collybia</taxon>
    </lineage>
</organism>
<dbReference type="Proteomes" id="UP000807353">
    <property type="component" value="Unassembled WGS sequence"/>
</dbReference>
<dbReference type="AlphaFoldDB" id="A0A9P5Y8N6"/>
<evidence type="ECO:0000313" key="1">
    <source>
        <dbReference type="EMBL" id="KAF9465602.1"/>
    </source>
</evidence>
<evidence type="ECO:0000313" key="2">
    <source>
        <dbReference type="Proteomes" id="UP000807353"/>
    </source>
</evidence>
<comment type="caution">
    <text evidence="1">The sequence shown here is derived from an EMBL/GenBank/DDBJ whole genome shotgun (WGS) entry which is preliminary data.</text>
</comment>
<protein>
    <submittedName>
        <fullName evidence="1">Uncharacterized protein</fullName>
    </submittedName>
</protein>
<reference evidence="1" key="1">
    <citation type="submission" date="2020-11" db="EMBL/GenBank/DDBJ databases">
        <authorList>
            <consortium name="DOE Joint Genome Institute"/>
            <person name="Ahrendt S."/>
            <person name="Riley R."/>
            <person name="Andreopoulos W."/>
            <person name="Labutti K."/>
            <person name="Pangilinan J."/>
            <person name="Ruiz-Duenas F.J."/>
            <person name="Barrasa J.M."/>
            <person name="Sanchez-Garcia M."/>
            <person name="Camarero S."/>
            <person name="Miyauchi S."/>
            <person name="Serrano A."/>
            <person name="Linde D."/>
            <person name="Babiker R."/>
            <person name="Drula E."/>
            <person name="Ayuso-Fernandez I."/>
            <person name="Pacheco R."/>
            <person name="Padilla G."/>
            <person name="Ferreira P."/>
            <person name="Barriuso J."/>
            <person name="Kellner H."/>
            <person name="Castanera R."/>
            <person name="Alfaro M."/>
            <person name="Ramirez L."/>
            <person name="Pisabarro A.G."/>
            <person name="Kuo A."/>
            <person name="Tritt A."/>
            <person name="Lipzen A."/>
            <person name="He G."/>
            <person name="Yan M."/>
            <person name="Ng V."/>
            <person name="Cullen D."/>
            <person name="Martin F."/>
            <person name="Rosso M.-N."/>
            <person name="Henrissat B."/>
            <person name="Hibbett D."/>
            <person name="Martinez A.T."/>
            <person name="Grigoriev I.V."/>
        </authorList>
    </citation>
    <scope>NUCLEOTIDE SEQUENCE</scope>
    <source>
        <strain evidence="1">CBS 247.69</strain>
    </source>
</reference>
<sequence>MRVNRNGPMLKPWHTWAPLWSNYRHPLINSANSAPAFRHRQMPNHILTRCIKYHFLPRGEVWGKFASSLQVTFLALVRKGPR</sequence>
<keyword evidence="2" id="KW-1185">Reference proteome</keyword>
<name>A0A9P5Y8N6_9AGAR</name>
<gene>
    <name evidence="1" type="ORF">BDZ94DRAFT_1253510</name>
</gene>